<dbReference type="EMBL" id="JAANHS010000002">
    <property type="protein sequence ID" value="NHB75611.1"/>
    <property type="molecule type" value="Genomic_DNA"/>
</dbReference>
<dbReference type="InterPro" id="IPR000873">
    <property type="entry name" value="AMP-dep_synth/lig_dom"/>
</dbReference>
<name>A0ABX0G325_9RHOB</name>
<accession>A0ABX0G325</accession>
<dbReference type="Pfam" id="PF00501">
    <property type="entry name" value="AMP-binding"/>
    <property type="match status" value="1"/>
</dbReference>
<evidence type="ECO:0000259" key="3">
    <source>
        <dbReference type="Pfam" id="PF13193"/>
    </source>
</evidence>
<sequence length="543" mass="59183">MLGPTGHLDSFTRDRLPAPQDWPPIDLTGFDYPEMLNVAVELTDRMVAQGFGDHVALIGNGRSRTYKELTDWTNRIAHVLIEDYGVKPGNRVLIRSANNPAMVACWLAATKAGAVVVNTMPMLRAGELAKIVDKAEISHALCDTRLMEELVLCAKDSRFLTTVVGFDGTANHDAELDRRALKKPVRFEAVLTGRDDVALLGFTSGTTGEPKATMHFHRDLLVIADGYAREVLRMTPEDVFIGSPPLAFTFGLGGLAVFPLRFGAAAALLEQASPPNIVAMIEEHRATICFTAPTAYRVMLKAIDEGADLSSLRAAVSAGETLPAPVYEEWRAKTGKAMLDGIGATEMLHIFISNRFDDNRPGCTGRPVRGYEARILGEEMVEKPRGEVGRLAVRGPTGCRYLADARQRDYVQGGWNLTGDAFWQDEDGYFHFAARTDDMILSAGYNIAGPEVEAALLQHPAVLECAVVGVPDAERGQIVQAHVVLAPGQQGDALMVRTLQDHVKRVIAPFKYPRSVVFAEALPKTPTGKIQRFQLRRAATGPS</sequence>
<dbReference type="SUPFAM" id="SSF56801">
    <property type="entry name" value="Acetyl-CoA synthetase-like"/>
    <property type="match status" value="1"/>
</dbReference>
<evidence type="ECO:0000259" key="2">
    <source>
        <dbReference type="Pfam" id="PF00501"/>
    </source>
</evidence>
<organism evidence="4 5">
    <name type="scientific">Rhodobacter calidifons</name>
    <dbReference type="NCBI Taxonomy" id="2715277"/>
    <lineage>
        <taxon>Bacteria</taxon>
        <taxon>Pseudomonadati</taxon>
        <taxon>Pseudomonadota</taxon>
        <taxon>Alphaproteobacteria</taxon>
        <taxon>Rhodobacterales</taxon>
        <taxon>Rhodobacter group</taxon>
        <taxon>Rhodobacter</taxon>
    </lineage>
</organism>
<reference evidence="4 5" key="1">
    <citation type="journal article" date="2022" name="Microorganisms">
        <title>Genome Sequence and Characterization of a Xanthorhodopsin-Containing, Aerobic Anoxygenic Phototrophic Rhodobacter Species, Isolated from Mesophilic Conditions at Yellowstone National Park.</title>
        <authorList>
            <person name="Kyndt J.A."/>
            <person name="Robertson S."/>
            <person name="Shoffstall I.B."/>
            <person name="Ramaley R.F."/>
            <person name="Meyer T.E."/>
        </authorList>
    </citation>
    <scope>NUCLEOTIDE SEQUENCE [LARGE SCALE GENOMIC DNA]</scope>
    <source>
        <strain evidence="4 5">M37P</strain>
    </source>
</reference>
<comment type="caution">
    <text evidence="4">The sequence shown here is derived from an EMBL/GenBank/DDBJ whole genome shotgun (WGS) entry which is preliminary data.</text>
</comment>
<dbReference type="PANTHER" id="PTHR43352">
    <property type="entry name" value="ACETYL-COA SYNTHETASE"/>
    <property type="match status" value="1"/>
</dbReference>
<gene>
    <name evidence="4" type="ORF">G8O29_02510</name>
</gene>
<dbReference type="PANTHER" id="PTHR43352:SF1">
    <property type="entry name" value="ANTHRANILATE--COA LIGASE"/>
    <property type="match status" value="1"/>
</dbReference>
<evidence type="ECO:0000256" key="1">
    <source>
        <dbReference type="ARBA" id="ARBA00022598"/>
    </source>
</evidence>
<dbReference type="Pfam" id="PF13193">
    <property type="entry name" value="AMP-binding_C"/>
    <property type="match status" value="1"/>
</dbReference>
<protein>
    <submittedName>
        <fullName evidence="4">AMP-binding protein</fullName>
    </submittedName>
</protein>
<keyword evidence="1" id="KW-0436">Ligase</keyword>
<dbReference type="RefSeq" id="WP_166401656.1">
    <property type="nucleotide sequence ID" value="NZ_JAANHS010000002.1"/>
</dbReference>
<evidence type="ECO:0000313" key="4">
    <source>
        <dbReference type="EMBL" id="NHB75611.1"/>
    </source>
</evidence>
<feature type="domain" description="AMP-binding enzyme C-terminal" evidence="3">
    <location>
        <begin position="451"/>
        <end position="529"/>
    </location>
</feature>
<dbReference type="Gene3D" id="3.40.50.12780">
    <property type="entry name" value="N-terminal domain of ligase-like"/>
    <property type="match status" value="1"/>
</dbReference>
<keyword evidence="5" id="KW-1185">Reference proteome</keyword>
<dbReference type="InterPro" id="IPR045851">
    <property type="entry name" value="AMP-bd_C_sf"/>
</dbReference>
<evidence type="ECO:0000313" key="5">
    <source>
        <dbReference type="Proteomes" id="UP001515660"/>
    </source>
</evidence>
<dbReference type="PROSITE" id="PS00455">
    <property type="entry name" value="AMP_BINDING"/>
    <property type="match status" value="1"/>
</dbReference>
<dbReference type="Proteomes" id="UP001515660">
    <property type="component" value="Unassembled WGS sequence"/>
</dbReference>
<dbReference type="InterPro" id="IPR020845">
    <property type="entry name" value="AMP-binding_CS"/>
</dbReference>
<dbReference type="InterPro" id="IPR042099">
    <property type="entry name" value="ANL_N_sf"/>
</dbReference>
<feature type="domain" description="AMP-dependent synthetase/ligase" evidence="2">
    <location>
        <begin position="48"/>
        <end position="397"/>
    </location>
</feature>
<dbReference type="InterPro" id="IPR025110">
    <property type="entry name" value="AMP-bd_C"/>
</dbReference>
<dbReference type="Gene3D" id="3.30.300.30">
    <property type="match status" value="1"/>
</dbReference>
<proteinExistence type="predicted"/>